<keyword evidence="9" id="KW-1185">Reference proteome</keyword>
<comment type="caution">
    <text evidence="8">The sequence shown here is derived from an EMBL/GenBank/DDBJ whole genome shotgun (WGS) entry which is preliminary data.</text>
</comment>
<evidence type="ECO:0000313" key="9">
    <source>
        <dbReference type="Proteomes" id="UP001139158"/>
    </source>
</evidence>
<reference evidence="8" key="1">
    <citation type="submission" date="2021-10" db="EMBL/GenBank/DDBJ databases">
        <title>Novel species in genus Arthrobacter.</title>
        <authorList>
            <person name="Liu Y."/>
        </authorList>
    </citation>
    <scope>NUCLEOTIDE SEQUENCE</scope>
    <source>
        <strain evidence="8">Zg-Y453</strain>
    </source>
</reference>
<evidence type="ECO:0000256" key="2">
    <source>
        <dbReference type="ARBA" id="ARBA00005417"/>
    </source>
</evidence>
<dbReference type="InterPro" id="IPR050763">
    <property type="entry name" value="ABC_transporter_ATP-binding"/>
</dbReference>
<accession>A0A9X1ME09</accession>
<dbReference type="Gene3D" id="3.40.50.300">
    <property type="entry name" value="P-loop containing nucleotide triphosphate hydrolases"/>
    <property type="match status" value="1"/>
</dbReference>
<dbReference type="GO" id="GO:0046677">
    <property type="term" value="P:response to antibiotic"/>
    <property type="evidence" value="ECO:0007669"/>
    <property type="project" value="UniProtKB-KW"/>
</dbReference>
<dbReference type="Proteomes" id="UP001139158">
    <property type="component" value="Unassembled WGS sequence"/>
</dbReference>
<dbReference type="Pfam" id="PF00005">
    <property type="entry name" value="ABC_tran"/>
    <property type="match status" value="1"/>
</dbReference>
<proteinExistence type="inferred from homology"/>
<keyword evidence="3" id="KW-0813">Transport</keyword>
<dbReference type="SUPFAM" id="SSF52540">
    <property type="entry name" value="P-loop containing nucleoside triphosphate hydrolases"/>
    <property type="match status" value="1"/>
</dbReference>
<comment type="similarity">
    <text evidence="2">Belongs to the ABC transporter superfamily.</text>
</comment>
<dbReference type="PANTHER" id="PTHR42711:SF5">
    <property type="entry name" value="ABC TRANSPORTER ATP-BINDING PROTEIN NATA"/>
    <property type="match status" value="1"/>
</dbReference>
<dbReference type="SMART" id="SM00382">
    <property type="entry name" value="AAA"/>
    <property type="match status" value="1"/>
</dbReference>
<dbReference type="GO" id="GO:0005886">
    <property type="term" value="C:plasma membrane"/>
    <property type="evidence" value="ECO:0007669"/>
    <property type="project" value="UniProtKB-SubCell"/>
</dbReference>
<gene>
    <name evidence="8" type="ORF">LJ757_09515</name>
</gene>
<dbReference type="PANTHER" id="PTHR42711">
    <property type="entry name" value="ABC TRANSPORTER ATP-BINDING PROTEIN"/>
    <property type="match status" value="1"/>
</dbReference>
<keyword evidence="6" id="KW-0046">Antibiotic resistance</keyword>
<evidence type="ECO:0000256" key="4">
    <source>
        <dbReference type="ARBA" id="ARBA00022741"/>
    </source>
</evidence>
<dbReference type="AlphaFoldDB" id="A0A9X1ME09"/>
<dbReference type="InterPro" id="IPR027417">
    <property type="entry name" value="P-loop_NTPase"/>
</dbReference>
<evidence type="ECO:0000256" key="6">
    <source>
        <dbReference type="ARBA" id="ARBA00023251"/>
    </source>
</evidence>
<dbReference type="EMBL" id="JAJFZV010000009">
    <property type="protein sequence ID" value="MCC3298041.1"/>
    <property type="molecule type" value="Genomic_DNA"/>
</dbReference>
<dbReference type="PROSITE" id="PS50893">
    <property type="entry name" value="ABC_TRANSPORTER_2"/>
    <property type="match status" value="1"/>
</dbReference>
<name>A0A9X1ME09_9MICC</name>
<dbReference type="InterPro" id="IPR003593">
    <property type="entry name" value="AAA+_ATPase"/>
</dbReference>
<feature type="domain" description="ABC transporter" evidence="7">
    <location>
        <begin position="8"/>
        <end position="238"/>
    </location>
</feature>
<comment type="subcellular location">
    <subcellularLocation>
        <location evidence="1">Cell membrane</location>
        <topology evidence="1">Peripheral membrane protein</topology>
    </subcellularLocation>
</comment>
<protein>
    <submittedName>
        <fullName evidence="8">ABC transporter ATP-binding protein</fullName>
    </submittedName>
</protein>
<dbReference type="GO" id="GO:0005524">
    <property type="term" value="F:ATP binding"/>
    <property type="evidence" value="ECO:0007669"/>
    <property type="project" value="UniProtKB-KW"/>
</dbReference>
<dbReference type="PROSITE" id="PS00211">
    <property type="entry name" value="ABC_TRANSPORTER_1"/>
    <property type="match status" value="1"/>
</dbReference>
<evidence type="ECO:0000256" key="5">
    <source>
        <dbReference type="ARBA" id="ARBA00022840"/>
    </source>
</evidence>
<evidence type="ECO:0000313" key="8">
    <source>
        <dbReference type="EMBL" id="MCC3298041.1"/>
    </source>
</evidence>
<sequence>MTANQPAISVRGLTKKYGPKTAVDDISFDVEAGSVFAFLGTNGAGKSTTIGCLTTVNPFDAGSAEVSGHNVRTAGDRVRRDIGVVFQDSVLDPLLTGRENLRVRARFYSPDSAKNEARINELAELVQLREFIDRRYGTYSGGQRRRVDIARALLHAPPIIFLDEPTAGLDPASRAIVWKTIHDLRDAHGLTVFLTTHYMEETEEADRVCIIDAGRIIADGTPAQLRSEYSSSILTVTTRNRPGLDALVLELGGQLKDGDSAAVRIGVETADTARRILERHGDDVLDFEFRHGTMDDVFLTLTGREVPADTAAPEGTQR</sequence>
<dbReference type="RefSeq" id="WP_227895917.1">
    <property type="nucleotide sequence ID" value="NZ_JAJFZV010000009.1"/>
</dbReference>
<evidence type="ECO:0000256" key="3">
    <source>
        <dbReference type="ARBA" id="ARBA00022448"/>
    </source>
</evidence>
<keyword evidence="4" id="KW-0547">Nucleotide-binding</keyword>
<dbReference type="InterPro" id="IPR017871">
    <property type="entry name" value="ABC_transporter-like_CS"/>
</dbReference>
<evidence type="ECO:0000256" key="1">
    <source>
        <dbReference type="ARBA" id="ARBA00004202"/>
    </source>
</evidence>
<dbReference type="GO" id="GO:0016887">
    <property type="term" value="F:ATP hydrolysis activity"/>
    <property type="evidence" value="ECO:0007669"/>
    <property type="project" value="InterPro"/>
</dbReference>
<keyword evidence="5 8" id="KW-0067">ATP-binding</keyword>
<dbReference type="InterPro" id="IPR003439">
    <property type="entry name" value="ABC_transporter-like_ATP-bd"/>
</dbReference>
<evidence type="ECO:0000259" key="7">
    <source>
        <dbReference type="PROSITE" id="PS50893"/>
    </source>
</evidence>
<organism evidence="8 9">
    <name type="scientific">Arthrobacter caoxuetaonis</name>
    <dbReference type="NCBI Taxonomy" id="2886935"/>
    <lineage>
        <taxon>Bacteria</taxon>
        <taxon>Bacillati</taxon>
        <taxon>Actinomycetota</taxon>
        <taxon>Actinomycetes</taxon>
        <taxon>Micrococcales</taxon>
        <taxon>Micrococcaceae</taxon>
        <taxon>Arthrobacter</taxon>
    </lineage>
</organism>